<name>A0AAW0XMW0_CHEQU</name>
<dbReference type="Proteomes" id="UP001445076">
    <property type="component" value="Unassembled WGS sequence"/>
</dbReference>
<evidence type="ECO:0000313" key="3">
    <source>
        <dbReference type="Proteomes" id="UP001445076"/>
    </source>
</evidence>
<proteinExistence type="predicted"/>
<keyword evidence="3" id="KW-1185">Reference proteome</keyword>
<evidence type="ECO:0000256" key="1">
    <source>
        <dbReference type="SAM" id="MobiDB-lite"/>
    </source>
</evidence>
<evidence type="ECO:0000313" key="2">
    <source>
        <dbReference type="EMBL" id="KAK8740571.1"/>
    </source>
</evidence>
<reference evidence="2 3" key="1">
    <citation type="journal article" date="2024" name="BMC Genomics">
        <title>Genome assembly of redclaw crayfish (Cherax quadricarinatus) provides insights into its immune adaptation and hypoxia tolerance.</title>
        <authorList>
            <person name="Liu Z."/>
            <person name="Zheng J."/>
            <person name="Li H."/>
            <person name="Fang K."/>
            <person name="Wang S."/>
            <person name="He J."/>
            <person name="Zhou D."/>
            <person name="Weng S."/>
            <person name="Chi M."/>
            <person name="Gu Z."/>
            <person name="He J."/>
            <person name="Li F."/>
            <person name="Wang M."/>
        </authorList>
    </citation>
    <scope>NUCLEOTIDE SEQUENCE [LARGE SCALE GENOMIC DNA]</scope>
    <source>
        <strain evidence="2">ZL_2023a</strain>
    </source>
</reference>
<dbReference type="EMBL" id="JARKIK010000033">
    <property type="protein sequence ID" value="KAK8740573.1"/>
    <property type="molecule type" value="Genomic_DNA"/>
</dbReference>
<protein>
    <submittedName>
        <fullName evidence="2">Uncharacterized protein</fullName>
    </submittedName>
</protein>
<comment type="caution">
    <text evidence="2">The sequence shown here is derived from an EMBL/GenBank/DDBJ whole genome shotgun (WGS) entry which is preliminary data.</text>
</comment>
<gene>
    <name evidence="2" type="ORF">OTU49_002974</name>
</gene>
<sequence length="183" mass="21257">MADKIASSLKNLFKDDKKNQQKQRGVPANKDELIHWRTTNEFSKLPPRGQEAFFKYLRKGCYSEDKDIIDVDVTAEGMNNSSRRYQFWLKCQGINLTDLFVIYVDDDETKLPDVNTCFTTFKSKNNDKNIKQSEFLKEKVSDAKKVDGFISELKDSMKPDLDQSFTDFKTYLDTTYGKNGEKL</sequence>
<reference evidence="2" key="2">
    <citation type="submission" date="2024-01" db="EMBL/GenBank/DDBJ databases">
        <authorList>
            <person name="He J."/>
            <person name="Wang M."/>
            <person name="Zheng J."/>
            <person name="Liu Z."/>
        </authorList>
    </citation>
    <scope>NUCLEOTIDE SEQUENCE</scope>
    <source>
        <strain evidence="2">ZL_2023a</strain>
        <tissue evidence="2">Muscle</tissue>
    </source>
</reference>
<feature type="region of interest" description="Disordered" evidence="1">
    <location>
        <begin position="1"/>
        <end position="28"/>
    </location>
</feature>
<dbReference type="EMBL" id="JARKIK010000033">
    <property type="protein sequence ID" value="KAK8740571.1"/>
    <property type="molecule type" value="Genomic_DNA"/>
</dbReference>
<dbReference type="EMBL" id="JARKIK010000033">
    <property type="protein sequence ID" value="KAK8740572.1"/>
    <property type="molecule type" value="Genomic_DNA"/>
</dbReference>
<organism evidence="2 3">
    <name type="scientific">Cherax quadricarinatus</name>
    <name type="common">Australian red claw crayfish</name>
    <dbReference type="NCBI Taxonomy" id="27406"/>
    <lineage>
        <taxon>Eukaryota</taxon>
        <taxon>Metazoa</taxon>
        <taxon>Ecdysozoa</taxon>
        <taxon>Arthropoda</taxon>
        <taxon>Crustacea</taxon>
        <taxon>Multicrustacea</taxon>
        <taxon>Malacostraca</taxon>
        <taxon>Eumalacostraca</taxon>
        <taxon>Eucarida</taxon>
        <taxon>Decapoda</taxon>
        <taxon>Pleocyemata</taxon>
        <taxon>Astacidea</taxon>
        <taxon>Parastacoidea</taxon>
        <taxon>Parastacidae</taxon>
        <taxon>Cherax</taxon>
    </lineage>
</organism>
<dbReference type="AlphaFoldDB" id="A0AAW0XMW0"/>
<accession>A0AAW0XMW0</accession>